<name>A0ABY7T1V8_9SPHI</name>
<dbReference type="RefSeq" id="WP_273628612.1">
    <property type="nucleotide sequence ID" value="NZ_CP117167.1"/>
</dbReference>
<accession>A0ABY7T1V8</accession>
<keyword evidence="1" id="KW-0449">Lipoprotein</keyword>
<dbReference type="Proteomes" id="UP001216139">
    <property type="component" value="Chromosome"/>
</dbReference>
<gene>
    <name evidence="1" type="ORF">PQO05_16940</name>
</gene>
<dbReference type="SUPFAM" id="SSF48452">
    <property type="entry name" value="TPR-like"/>
    <property type="match status" value="1"/>
</dbReference>
<dbReference type="PROSITE" id="PS51257">
    <property type="entry name" value="PROKAR_LIPOPROTEIN"/>
    <property type="match status" value="1"/>
</dbReference>
<evidence type="ECO:0000313" key="1">
    <source>
        <dbReference type="EMBL" id="WCT10424.1"/>
    </source>
</evidence>
<dbReference type="Gene3D" id="1.25.40.390">
    <property type="match status" value="1"/>
</dbReference>
<reference evidence="1 2" key="1">
    <citation type="submission" date="2023-02" db="EMBL/GenBank/DDBJ databases">
        <title>Genome sequence of Mucilaginibacter jinjuensis strain KACC 16571.</title>
        <authorList>
            <person name="Kim S."/>
            <person name="Heo J."/>
            <person name="Kwon S.-W."/>
        </authorList>
    </citation>
    <scope>NUCLEOTIDE SEQUENCE [LARGE SCALE GENOMIC DNA]</scope>
    <source>
        <strain evidence="1 2">KACC 16571</strain>
    </source>
</reference>
<organism evidence="1 2">
    <name type="scientific">Mucilaginibacter jinjuensis</name>
    <dbReference type="NCBI Taxonomy" id="1176721"/>
    <lineage>
        <taxon>Bacteria</taxon>
        <taxon>Pseudomonadati</taxon>
        <taxon>Bacteroidota</taxon>
        <taxon>Sphingobacteriia</taxon>
        <taxon>Sphingobacteriales</taxon>
        <taxon>Sphingobacteriaceae</taxon>
        <taxon>Mucilaginibacter</taxon>
    </lineage>
</organism>
<dbReference type="Pfam" id="PF12771">
    <property type="entry name" value="SusD-like_2"/>
    <property type="match status" value="2"/>
</dbReference>
<sequence>MKKIIIYITLVLICTTVSCTKDFTGLNTDPSRFASAAPESILTGVFLNTINKLESNNISYLWEYSHIVDPAGRYLGGDEGTWKTMYINVLGNTEQLKKLYVGNAAYTNRVAITDIWECYVYAYLVGTYGPIPYSNAGKTNNPDVEYDDENTIYTSILNRLKADAAAINVNGDKVNPDVIFNGNLTQWIKFANSLRLRIALRVQNNLPDVAATHVKDVMANESMLMTADADDAKFAYGTATGSQSVYYTQLVQGTAFLGTAAPVMSDYVFTYFRSYHDPRIDAYFQKAATPFNITDTLTSTKSSLHYIVSYPIPHLGQPKTQPSQTALTDWGLTGGTFIGATVPTNFSTMPAALTASTRPFYMMTYAEVCFLKAEAVMKGWGGSQTADQYYYAGINANFAFWGLTPAQASAYEAQNGIKWGTAGHGFNYDLGFISTSIPADNMTKIWLQEWINFYDDGAFDAWCLQRRTHNLILPPHTNPGNNPGVTGVGANYANLPDRWFYPVQSEVNTNPLGYANGVKLLGSPGDYVFTPLKIEPAYTYPNWPKTKVFIDYSFVEKWYGNNIEDLTAAGIKYSVLSTY</sequence>
<dbReference type="EMBL" id="CP117167">
    <property type="protein sequence ID" value="WCT10424.1"/>
    <property type="molecule type" value="Genomic_DNA"/>
</dbReference>
<dbReference type="InterPro" id="IPR011990">
    <property type="entry name" value="TPR-like_helical_dom_sf"/>
</dbReference>
<protein>
    <submittedName>
        <fullName evidence="1">SusD/RagB family nutrient-binding outer membrane lipoprotein</fullName>
    </submittedName>
</protein>
<proteinExistence type="predicted"/>
<evidence type="ECO:0000313" key="2">
    <source>
        <dbReference type="Proteomes" id="UP001216139"/>
    </source>
</evidence>
<dbReference type="InterPro" id="IPR041662">
    <property type="entry name" value="SusD-like_2"/>
</dbReference>
<keyword evidence="2" id="KW-1185">Reference proteome</keyword>